<dbReference type="RefSeq" id="WP_123609968.1">
    <property type="nucleotide sequence ID" value="NZ_RJVG01000007.1"/>
</dbReference>
<dbReference type="CDD" id="cd10451">
    <property type="entry name" value="GIY-YIG_LuxR_like"/>
    <property type="match status" value="1"/>
</dbReference>
<dbReference type="OrthoDB" id="9789954at2"/>
<evidence type="ECO:0000313" key="1">
    <source>
        <dbReference type="EMBL" id="ROR27280.1"/>
    </source>
</evidence>
<evidence type="ECO:0008006" key="3">
    <source>
        <dbReference type="Google" id="ProtNLM"/>
    </source>
</evidence>
<dbReference type="SUPFAM" id="SSF82771">
    <property type="entry name" value="GIY-YIG endonuclease"/>
    <property type="match status" value="1"/>
</dbReference>
<organism evidence="1 2">
    <name type="scientific">Mobilisporobacter senegalensis</name>
    <dbReference type="NCBI Taxonomy" id="1329262"/>
    <lineage>
        <taxon>Bacteria</taxon>
        <taxon>Bacillati</taxon>
        <taxon>Bacillota</taxon>
        <taxon>Clostridia</taxon>
        <taxon>Lachnospirales</taxon>
        <taxon>Lachnospiraceae</taxon>
        <taxon>Mobilisporobacter</taxon>
    </lineage>
</organism>
<dbReference type="Gene3D" id="3.40.1440.10">
    <property type="entry name" value="GIY-YIG endonuclease"/>
    <property type="match status" value="1"/>
</dbReference>
<dbReference type="EMBL" id="RJVG01000007">
    <property type="protein sequence ID" value="ROR27280.1"/>
    <property type="molecule type" value="Genomic_DNA"/>
</dbReference>
<evidence type="ECO:0000313" key="2">
    <source>
        <dbReference type="Proteomes" id="UP000273083"/>
    </source>
</evidence>
<gene>
    <name evidence="1" type="ORF">EDD66_107194</name>
</gene>
<name>A0A3N1XKN2_9FIRM</name>
<dbReference type="InterPro" id="IPR035901">
    <property type="entry name" value="GIY-YIG_endonuc_sf"/>
</dbReference>
<accession>A0A3N1XKN2</accession>
<dbReference type="Proteomes" id="UP000273083">
    <property type="component" value="Unassembled WGS sequence"/>
</dbReference>
<proteinExistence type="predicted"/>
<protein>
    <recommendedName>
        <fullName evidence="3">LuxR family transcriptional regulator</fullName>
    </recommendedName>
</protein>
<reference evidence="1 2" key="1">
    <citation type="submission" date="2018-11" db="EMBL/GenBank/DDBJ databases">
        <title>Genomic Encyclopedia of Type Strains, Phase IV (KMG-IV): sequencing the most valuable type-strain genomes for metagenomic binning, comparative biology and taxonomic classification.</title>
        <authorList>
            <person name="Goeker M."/>
        </authorList>
    </citation>
    <scope>NUCLEOTIDE SEQUENCE [LARGE SCALE GENOMIC DNA]</scope>
    <source>
        <strain evidence="1 2">DSM 26537</strain>
    </source>
</reference>
<dbReference type="AlphaFoldDB" id="A0A3N1XKN2"/>
<keyword evidence="2" id="KW-1185">Reference proteome</keyword>
<comment type="caution">
    <text evidence="1">The sequence shown here is derived from an EMBL/GenBank/DDBJ whole genome shotgun (WGS) entry which is preliminary data.</text>
</comment>
<sequence>MDKQRRKELIEQYKEIKVYMGVIKITNTINGKVFITTYPNLKNRWFTLRMQLNMGRHANFELQKDWNELGEEGFIYEVIEEKEVKEDTDTKWELKQMEENWLEKLQPYGEKGYHKMKPDSDMI</sequence>